<dbReference type="Gene3D" id="3.40.50.2020">
    <property type="match status" value="1"/>
</dbReference>
<evidence type="ECO:0000313" key="3">
    <source>
        <dbReference type="Proteomes" id="UP000194139"/>
    </source>
</evidence>
<dbReference type="Proteomes" id="UP000194139">
    <property type="component" value="Chromosome"/>
</dbReference>
<evidence type="ECO:0000313" key="2">
    <source>
        <dbReference type="EMBL" id="ARP86602.1"/>
    </source>
</evidence>
<feature type="domain" description="Phosphoribosyltransferase" evidence="1">
    <location>
        <begin position="46"/>
        <end position="221"/>
    </location>
</feature>
<dbReference type="InterPro" id="IPR029057">
    <property type="entry name" value="PRTase-like"/>
</dbReference>
<protein>
    <submittedName>
        <fullName evidence="2">Phosphoribosyltransferase</fullName>
    </submittedName>
</protein>
<dbReference type="Gene3D" id="3.30.1310.20">
    <property type="entry name" value="PRTase-like"/>
    <property type="match status" value="1"/>
</dbReference>
<dbReference type="AlphaFoldDB" id="A0A1W6YZQ1"/>
<keyword evidence="2" id="KW-0328">Glycosyltransferase</keyword>
<accession>A0A1W6YZQ1</accession>
<dbReference type="CDD" id="cd06223">
    <property type="entry name" value="PRTases_typeI"/>
    <property type="match status" value="1"/>
</dbReference>
<dbReference type="GO" id="GO:0016757">
    <property type="term" value="F:glycosyltransferase activity"/>
    <property type="evidence" value="ECO:0007669"/>
    <property type="project" value="UniProtKB-KW"/>
</dbReference>
<reference evidence="2 3" key="1">
    <citation type="submission" date="2017-05" db="EMBL/GenBank/DDBJ databases">
        <title>Complete and WGS of Bordetella genogroups.</title>
        <authorList>
            <person name="Spilker T."/>
            <person name="LiPuma J."/>
        </authorList>
    </citation>
    <scope>NUCLEOTIDE SEQUENCE [LARGE SCALE GENOMIC DNA]</scope>
    <source>
        <strain evidence="2 3">AU17164</strain>
    </source>
</reference>
<keyword evidence="2" id="KW-0808">Transferase</keyword>
<dbReference type="InterPro" id="IPR000836">
    <property type="entry name" value="PRTase_dom"/>
</dbReference>
<sequence length="247" mass="26207">MGLSRRGNREYRAAGAAPLRAGRQTVSRFANRTDAGIRLAKVLAACGLQQPVVLALPRGGVPVAAEIAAALGAPLDLLIARKIGVPSQPELAMGAAAEGASPEVVRNDTIISVAGISEDEFDAVYSHELTEIERRRQRYLGDRPRAPLEGRDIILVDDGIATGATIKAALRSVAARQPHSITLAVPVAPPAAVAALRAEADRVICLLTPDAFHAIGKFYEDFHQVSDQEVADALERFPVRVKARHPG</sequence>
<keyword evidence="3" id="KW-1185">Reference proteome</keyword>
<name>A0A1W6YZQ1_9BORD</name>
<organism evidence="2 3">
    <name type="scientific">Bordetella genomosp. 9</name>
    <dbReference type="NCBI Taxonomy" id="1416803"/>
    <lineage>
        <taxon>Bacteria</taxon>
        <taxon>Pseudomonadati</taxon>
        <taxon>Pseudomonadota</taxon>
        <taxon>Betaproteobacteria</taxon>
        <taxon>Burkholderiales</taxon>
        <taxon>Alcaligenaceae</taxon>
        <taxon>Bordetella</taxon>
    </lineage>
</organism>
<dbReference type="Pfam" id="PF00156">
    <property type="entry name" value="Pribosyltran"/>
    <property type="match status" value="1"/>
</dbReference>
<proteinExistence type="predicted"/>
<dbReference type="SUPFAM" id="SSF53271">
    <property type="entry name" value="PRTase-like"/>
    <property type="match status" value="1"/>
</dbReference>
<gene>
    <name evidence="2" type="ORF">CAL13_10570</name>
</gene>
<dbReference type="EMBL" id="CP021109">
    <property type="protein sequence ID" value="ARP86602.1"/>
    <property type="molecule type" value="Genomic_DNA"/>
</dbReference>
<evidence type="ECO:0000259" key="1">
    <source>
        <dbReference type="Pfam" id="PF00156"/>
    </source>
</evidence>